<dbReference type="AlphaFoldDB" id="Q2H2L4"/>
<name>Q2H2L4_CHAGB</name>
<dbReference type="OrthoDB" id="10297297at2759"/>
<dbReference type="RefSeq" id="XP_001223196.1">
    <property type="nucleotide sequence ID" value="XM_001223195.1"/>
</dbReference>
<protein>
    <submittedName>
        <fullName evidence="1">Uncharacterized protein</fullName>
    </submittedName>
</protein>
<dbReference type="HOGENOM" id="CLU_1098382_0_0_1"/>
<dbReference type="GeneID" id="4392286"/>
<dbReference type="InParanoid" id="Q2H2L4"/>
<keyword evidence="2" id="KW-1185">Reference proteome</keyword>
<organism evidence="1 2">
    <name type="scientific">Chaetomium globosum (strain ATCC 6205 / CBS 148.51 / DSM 1962 / NBRC 6347 / NRRL 1970)</name>
    <name type="common">Soil fungus</name>
    <dbReference type="NCBI Taxonomy" id="306901"/>
    <lineage>
        <taxon>Eukaryota</taxon>
        <taxon>Fungi</taxon>
        <taxon>Dikarya</taxon>
        <taxon>Ascomycota</taxon>
        <taxon>Pezizomycotina</taxon>
        <taxon>Sordariomycetes</taxon>
        <taxon>Sordariomycetidae</taxon>
        <taxon>Sordariales</taxon>
        <taxon>Chaetomiaceae</taxon>
        <taxon>Chaetomium</taxon>
    </lineage>
</organism>
<dbReference type="Proteomes" id="UP000001056">
    <property type="component" value="Unassembled WGS sequence"/>
</dbReference>
<sequence length="253" mass="27519">MVEKPQLHRLSRTLRNIDKLGRAMERARSSGEAMARRLLAVVNCAILVDSQGVGGLHSERERQRRGGPHLPMGSVMVPAGCLSPLERRKLGLGHRRQTGSAGHPSVAHQLLHRDNCWGSRGDGVAPLCMSSPCQAHRAHVAHVDHDGPPVASACRWSPVSGQMEPATQMAATIPIRRAIRRLLFLWSGACACWDASGDGSTKRSSMFVGAWSIAECLGGWGGRVVDNYPKKGLLEGDLWRRWVEVSVPHSSIV</sequence>
<dbReference type="VEuPathDB" id="FungiDB:CHGG_03982"/>
<evidence type="ECO:0000313" key="1">
    <source>
        <dbReference type="EMBL" id="EAQ87363.1"/>
    </source>
</evidence>
<dbReference type="EMBL" id="CH408032">
    <property type="protein sequence ID" value="EAQ87363.1"/>
    <property type="molecule type" value="Genomic_DNA"/>
</dbReference>
<reference evidence="2" key="1">
    <citation type="journal article" date="2015" name="Genome Announc.">
        <title>Draft genome sequence of the cellulolytic fungus Chaetomium globosum.</title>
        <authorList>
            <person name="Cuomo C.A."/>
            <person name="Untereiner W.A."/>
            <person name="Ma L.-J."/>
            <person name="Grabherr M."/>
            <person name="Birren B.W."/>
        </authorList>
    </citation>
    <scope>NUCLEOTIDE SEQUENCE [LARGE SCALE GENOMIC DNA]</scope>
    <source>
        <strain evidence="2">ATCC 6205 / CBS 148.51 / DSM 1962 / NBRC 6347 / NRRL 1970</strain>
    </source>
</reference>
<evidence type="ECO:0000313" key="2">
    <source>
        <dbReference type="Proteomes" id="UP000001056"/>
    </source>
</evidence>
<proteinExistence type="predicted"/>
<gene>
    <name evidence="1" type="ORF">CHGG_03982</name>
</gene>
<accession>Q2H2L4</accession>